<feature type="region of interest" description="Disordered" evidence="1">
    <location>
        <begin position="55"/>
        <end position="88"/>
    </location>
</feature>
<name>A0A423W8F3_CYTCH</name>
<dbReference type="EMBL" id="LJZO01000010">
    <property type="protein sequence ID" value="ROV99648.1"/>
    <property type="molecule type" value="Genomic_DNA"/>
</dbReference>
<keyword evidence="3" id="KW-1185">Reference proteome</keyword>
<dbReference type="AlphaFoldDB" id="A0A423W8F3"/>
<sequence length="176" mass="20054">MGKPSVPTLTAQRTATIHDFDSIEPSPSMFFQDNLFALLFTVRYIRNLRELPANRMSAAGQRREASLEPLLSESQKRQKHPSDGEPSEVLVPEAISPVAPDINIQTAPDGAPGLNTPRQLRETQLKKTQVRKTQLKTVQLKRECLVRMFRARRRTATKTSPRKMPKMGRARSEWRH</sequence>
<gene>
    <name evidence="2" type="ORF">VSDG_03078</name>
</gene>
<evidence type="ECO:0000313" key="2">
    <source>
        <dbReference type="EMBL" id="ROV99648.1"/>
    </source>
</evidence>
<protein>
    <submittedName>
        <fullName evidence="2">Uncharacterized protein</fullName>
    </submittedName>
</protein>
<proteinExistence type="predicted"/>
<dbReference type="Proteomes" id="UP000284375">
    <property type="component" value="Unassembled WGS sequence"/>
</dbReference>
<comment type="caution">
    <text evidence="2">The sequence shown here is derived from an EMBL/GenBank/DDBJ whole genome shotgun (WGS) entry which is preliminary data.</text>
</comment>
<feature type="compositionally biased region" description="Basic residues" evidence="1">
    <location>
        <begin position="154"/>
        <end position="169"/>
    </location>
</feature>
<organism evidence="2 3">
    <name type="scientific">Cytospora chrysosperma</name>
    <name type="common">Cytospora canker fungus</name>
    <name type="synonym">Sphaeria chrysosperma</name>
    <dbReference type="NCBI Taxonomy" id="252740"/>
    <lineage>
        <taxon>Eukaryota</taxon>
        <taxon>Fungi</taxon>
        <taxon>Dikarya</taxon>
        <taxon>Ascomycota</taxon>
        <taxon>Pezizomycotina</taxon>
        <taxon>Sordariomycetes</taxon>
        <taxon>Sordariomycetidae</taxon>
        <taxon>Diaporthales</taxon>
        <taxon>Cytosporaceae</taxon>
        <taxon>Cytospora</taxon>
    </lineage>
</organism>
<accession>A0A423W8F3</accession>
<feature type="region of interest" description="Disordered" evidence="1">
    <location>
        <begin position="154"/>
        <end position="176"/>
    </location>
</feature>
<reference evidence="2 3" key="1">
    <citation type="submission" date="2015-09" db="EMBL/GenBank/DDBJ databases">
        <title>Host preference determinants of Valsa canker pathogens revealed by comparative genomics.</title>
        <authorList>
            <person name="Yin Z."/>
            <person name="Huang L."/>
        </authorList>
    </citation>
    <scope>NUCLEOTIDE SEQUENCE [LARGE SCALE GENOMIC DNA]</scope>
    <source>
        <strain evidence="2 3">YSFL</strain>
    </source>
</reference>
<evidence type="ECO:0000313" key="3">
    <source>
        <dbReference type="Proteomes" id="UP000284375"/>
    </source>
</evidence>
<feature type="compositionally biased region" description="Basic and acidic residues" evidence="1">
    <location>
        <begin position="74"/>
        <end position="83"/>
    </location>
</feature>
<evidence type="ECO:0000256" key="1">
    <source>
        <dbReference type="SAM" id="MobiDB-lite"/>
    </source>
</evidence>